<evidence type="ECO:0000256" key="3">
    <source>
        <dbReference type="ARBA" id="ARBA00005708"/>
    </source>
</evidence>
<dbReference type="InterPro" id="IPR006156">
    <property type="entry name" value="Dihydroneopterin_aldolase"/>
</dbReference>
<dbReference type="Proteomes" id="UP000051139">
    <property type="component" value="Unassembled WGS sequence"/>
</dbReference>
<reference evidence="9 10" key="1">
    <citation type="journal article" date="2015" name="Genome Announc.">
        <title>Expanding the biotechnology potential of lactobacilli through comparative genomics of 213 strains and associated genera.</title>
        <authorList>
            <person name="Sun Z."/>
            <person name="Harris H.M."/>
            <person name="McCann A."/>
            <person name="Guo C."/>
            <person name="Argimon S."/>
            <person name="Zhang W."/>
            <person name="Yang X."/>
            <person name="Jeffery I.B."/>
            <person name="Cooney J.C."/>
            <person name="Kagawa T.F."/>
            <person name="Liu W."/>
            <person name="Song Y."/>
            <person name="Salvetti E."/>
            <person name="Wrobel A."/>
            <person name="Rasinkangas P."/>
            <person name="Parkhill J."/>
            <person name="Rea M.C."/>
            <person name="O'Sullivan O."/>
            <person name="Ritari J."/>
            <person name="Douillard F.P."/>
            <person name="Paul Ross R."/>
            <person name="Yang R."/>
            <person name="Briner A.E."/>
            <person name="Felis G.E."/>
            <person name="de Vos W.M."/>
            <person name="Barrangou R."/>
            <person name="Klaenhammer T.R."/>
            <person name="Caufield P.W."/>
            <person name="Cui Y."/>
            <person name="Zhang H."/>
            <person name="O'Toole P.W."/>
        </authorList>
    </citation>
    <scope>NUCLEOTIDE SEQUENCE [LARGE SCALE GENOMIC DNA]</scope>
    <source>
        <strain evidence="9 10">DSM 22696</strain>
    </source>
</reference>
<keyword evidence="5 7" id="KW-0456">Lyase</keyword>
<dbReference type="InterPro" id="IPR006157">
    <property type="entry name" value="FolB_dom"/>
</dbReference>
<dbReference type="EMBL" id="JQCB01000013">
    <property type="protein sequence ID" value="KRN94687.1"/>
    <property type="molecule type" value="Genomic_DNA"/>
</dbReference>
<dbReference type="UniPathway" id="UPA00077">
    <property type="reaction ID" value="UER00154"/>
</dbReference>
<accession>A0A0R2KYT1</accession>
<dbReference type="SMART" id="SM00905">
    <property type="entry name" value="FolB"/>
    <property type="match status" value="1"/>
</dbReference>
<dbReference type="GO" id="GO:0046654">
    <property type="term" value="P:tetrahydrofolate biosynthetic process"/>
    <property type="evidence" value="ECO:0007669"/>
    <property type="project" value="UniProtKB-UniRule"/>
</dbReference>
<dbReference type="Pfam" id="PF02152">
    <property type="entry name" value="FolB"/>
    <property type="match status" value="1"/>
</dbReference>
<dbReference type="STRING" id="348151.IV55_GL000455"/>
<keyword evidence="10" id="KW-1185">Reference proteome</keyword>
<dbReference type="GO" id="GO:0005737">
    <property type="term" value="C:cytoplasm"/>
    <property type="evidence" value="ECO:0007669"/>
    <property type="project" value="TreeGrafter"/>
</dbReference>
<organism evidence="9 10">
    <name type="scientific">Furfurilactobacillus siliginis</name>
    <dbReference type="NCBI Taxonomy" id="348151"/>
    <lineage>
        <taxon>Bacteria</taxon>
        <taxon>Bacillati</taxon>
        <taxon>Bacillota</taxon>
        <taxon>Bacilli</taxon>
        <taxon>Lactobacillales</taxon>
        <taxon>Lactobacillaceae</taxon>
        <taxon>Furfurilactobacillus</taxon>
    </lineage>
</organism>
<comment type="function">
    <text evidence="6 7">Catalyzes the conversion of 7,8-dihydroneopterin to 6-hydroxymethyl-7,8-dihydropterin.</text>
</comment>
<proteinExistence type="inferred from homology"/>
<keyword evidence="4 7" id="KW-0289">Folate biosynthesis</keyword>
<sequence length="128" mass="14675">MEEEVVNMGKIRINNMSFHTYNGVYPEEKKLGQRLEMDVELSYPIETAVHDDDLTTTIHYGHVYNDIEDFVLNHPYNLIESLANNVLQMLQTKYPETTGIKLRVRKYAVPIAGIFDNVEIEVASGDAK</sequence>
<evidence type="ECO:0000313" key="10">
    <source>
        <dbReference type="Proteomes" id="UP000051139"/>
    </source>
</evidence>
<evidence type="ECO:0000256" key="2">
    <source>
        <dbReference type="ARBA" id="ARBA00005013"/>
    </source>
</evidence>
<evidence type="ECO:0000256" key="1">
    <source>
        <dbReference type="ARBA" id="ARBA00001353"/>
    </source>
</evidence>
<dbReference type="EC" id="4.1.2.25" evidence="7"/>
<comment type="pathway">
    <text evidence="2 7">Cofactor biosynthesis; tetrahydrofolate biosynthesis; 2-amino-4-hydroxy-6-hydroxymethyl-7,8-dihydropteridine diphosphate from 7,8-dihydroneopterin triphosphate: step 3/4.</text>
</comment>
<dbReference type="PANTHER" id="PTHR42844">
    <property type="entry name" value="DIHYDRONEOPTERIN ALDOLASE 1-RELATED"/>
    <property type="match status" value="1"/>
</dbReference>
<dbReference type="Gene3D" id="3.30.1130.10">
    <property type="match status" value="1"/>
</dbReference>
<evidence type="ECO:0000256" key="4">
    <source>
        <dbReference type="ARBA" id="ARBA00022909"/>
    </source>
</evidence>
<evidence type="ECO:0000259" key="8">
    <source>
        <dbReference type="SMART" id="SM00905"/>
    </source>
</evidence>
<dbReference type="SUPFAM" id="SSF55620">
    <property type="entry name" value="Tetrahydrobiopterin biosynthesis enzymes-like"/>
    <property type="match status" value="1"/>
</dbReference>
<name>A0A0R2KYT1_9LACO</name>
<dbReference type="PATRIC" id="fig|348151.3.peg.463"/>
<feature type="domain" description="Dihydroneopterin aldolase/epimerase" evidence="8">
    <location>
        <begin position="11"/>
        <end position="124"/>
    </location>
</feature>
<dbReference type="NCBIfam" id="TIGR00526">
    <property type="entry name" value="folB_dom"/>
    <property type="match status" value="1"/>
</dbReference>
<evidence type="ECO:0000256" key="6">
    <source>
        <dbReference type="ARBA" id="ARBA00037702"/>
    </source>
</evidence>
<gene>
    <name evidence="9" type="ORF">IV55_GL000455</name>
</gene>
<protein>
    <recommendedName>
        <fullName evidence="7">7,8-dihydroneopterin aldolase</fullName>
        <ecNumber evidence="7">4.1.2.25</ecNumber>
    </recommendedName>
</protein>
<dbReference type="AlphaFoldDB" id="A0A0R2KYT1"/>
<comment type="caution">
    <text evidence="9">The sequence shown here is derived from an EMBL/GenBank/DDBJ whole genome shotgun (WGS) entry which is preliminary data.</text>
</comment>
<dbReference type="NCBIfam" id="TIGR00525">
    <property type="entry name" value="folB"/>
    <property type="match status" value="1"/>
</dbReference>
<evidence type="ECO:0000256" key="7">
    <source>
        <dbReference type="RuleBase" id="RU362079"/>
    </source>
</evidence>
<evidence type="ECO:0000313" key="9">
    <source>
        <dbReference type="EMBL" id="KRN94687.1"/>
    </source>
</evidence>
<comment type="similarity">
    <text evidence="3 7">Belongs to the DHNA family.</text>
</comment>
<comment type="catalytic activity">
    <reaction evidence="1 7">
        <text>7,8-dihydroneopterin = 6-hydroxymethyl-7,8-dihydropterin + glycolaldehyde</text>
        <dbReference type="Rhea" id="RHEA:10540"/>
        <dbReference type="ChEBI" id="CHEBI:17001"/>
        <dbReference type="ChEBI" id="CHEBI:17071"/>
        <dbReference type="ChEBI" id="CHEBI:44841"/>
        <dbReference type="EC" id="4.1.2.25"/>
    </reaction>
</comment>
<dbReference type="InterPro" id="IPR043133">
    <property type="entry name" value="GTP-CH-I_C/QueF"/>
</dbReference>
<dbReference type="PANTHER" id="PTHR42844:SF1">
    <property type="entry name" value="DIHYDRONEOPTERIN ALDOLASE 1-RELATED"/>
    <property type="match status" value="1"/>
</dbReference>
<dbReference type="GO" id="GO:0046656">
    <property type="term" value="P:folic acid biosynthetic process"/>
    <property type="evidence" value="ECO:0007669"/>
    <property type="project" value="UniProtKB-UniRule"/>
</dbReference>
<dbReference type="GO" id="GO:0004150">
    <property type="term" value="F:dihydroneopterin aldolase activity"/>
    <property type="evidence" value="ECO:0007669"/>
    <property type="project" value="UniProtKB-UniRule"/>
</dbReference>
<evidence type="ECO:0000256" key="5">
    <source>
        <dbReference type="ARBA" id="ARBA00023239"/>
    </source>
</evidence>